<reference evidence="2 3" key="1">
    <citation type="submission" date="2020-08" db="EMBL/GenBank/DDBJ databases">
        <title>Cohnella phylogeny.</title>
        <authorList>
            <person name="Dunlap C."/>
        </authorList>
    </citation>
    <scope>NUCLEOTIDE SEQUENCE [LARGE SCALE GENOMIC DNA]</scope>
    <source>
        <strain evidence="2 3">CBP 2801</strain>
    </source>
</reference>
<protein>
    <submittedName>
        <fullName evidence="2">Uncharacterized protein</fullName>
    </submittedName>
</protein>
<dbReference type="EMBL" id="JACJVO010000056">
    <property type="protein sequence ID" value="MBB6735777.1"/>
    <property type="molecule type" value="Genomic_DNA"/>
</dbReference>
<feature type="transmembrane region" description="Helical" evidence="1">
    <location>
        <begin position="86"/>
        <end position="104"/>
    </location>
</feature>
<evidence type="ECO:0000313" key="2">
    <source>
        <dbReference type="EMBL" id="MBB6735777.1"/>
    </source>
</evidence>
<evidence type="ECO:0000256" key="1">
    <source>
        <dbReference type="SAM" id="Phobius"/>
    </source>
</evidence>
<feature type="transmembrane region" description="Helical" evidence="1">
    <location>
        <begin position="34"/>
        <end position="52"/>
    </location>
</feature>
<feature type="transmembrane region" description="Helical" evidence="1">
    <location>
        <begin position="6"/>
        <end position="22"/>
    </location>
</feature>
<name>A0A7X0STE8_9BACL</name>
<organism evidence="2 3">
    <name type="scientific">Cohnella zeiphila</name>
    <dbReference type="NCBI Taxonomy" id="2761120"/>
    <lineage>
        <taxon>Bacteria</taxon>
        <taxon>Bacillati</taxon>
        <taxon>Bacillota</taxon>
        <taxon>Bacilli</taxon>
        <taxon>Bacillales</taxon>
        <taxon>Paenibacillaceae</taxon>
        <taxon>Cohnella</taxon>
    </lineage>
</organism>
<keyword evidence="1" id="KW-1133">Transmembrane helix</keyword>
<dbReference type="RefSeq" id="WP_185133425.1">
    <property type="nucleotide sequence ID" value="NZ_JACJVO010000056.1"/>
</dbReference>
<accession>A0A7X0STE8</accession>
<gene>
    <name evidence="2" type="ORF">H7C18_33190</name>
</gene>
<keyword evidence="1" id="KW-0812">Transmembrane</keyword>
<keyword evidence="3" id="KW-1185">Reference proteome</keyword>
<dbReference type="Proteomes" id="UP000564644">
    <property type="component" value="Unassembled WGS sequence"/>
</dbReference>
<feature type="transmembrane region" description="Helical" evidence="1">
    <location>
        <begin position="58"/>
        <end position="79"/>
    </location>
</feature>
<comment type="caution">
    <text evidence="2">The sequence shown here is derived from an EMBL/GenBank/DDBJ whole genome shotgun (WGS) entry which is preliminary data.</text>
</comment>
<feature type="transmembrane region" description="Helical" evidence="1">
    <location>
        <begin position="139"/>
        <end position="159"/>
    </location>
</feature>
<proteinExistence type="predicted"/>
<evidence type="ECO:0000313" key="3">
    <source>
        <dbReference type="Proteomes" id="UP000564644"/>
    </source>
</evidence>
<sequence>MPSGFISAVAWLTACILWWSGWRKELAECLPERFVSWMLILWPIVFRLRIKWPAGERAVVWDGAFVWGSAAALAAMVWLNASRRGTAGAASLLIAAVVLFLDQITEHAPRLATVDPLWIVSLTAALIALIVVRNPLERLAALGIGLSLAEAALALGWLGGPNGEAGGLVWSDRWWLAAGEMRLAAYLAAWASDLVRRRGGSRNWG</sequence>
<feature type="transmembrane region" description="Helical" evidence="1">
    <location>
        <begin position="116"/>
        <end position="132"/>
    </location>
</feature>
<keyword evidence="1" id="KW-0472">Membrane</keyword>
<dbReference type="AlphaFoldDB" id="A0A7X0STE8"/>